<feature type="signal peptide" evidence="1">
    <location>
        <begin position="1"/>
        <end position="18"/>
    </location>
</feature>
<dbReference type="AlphaFoldDB" id="A0A016S1U8"/>
<comment type="caution">
    <text evidence="3">The sequence shown here is derived from an EMBL/GenBank/DDBJ whole genome shotgun (WGS) entry which is preliminary data.</text>
</comment>
<sequence>MVFNHIFLMLTMFPACFPQEDDLGQKVSALDDVVVDRLESEFEQMNNNEKKALRHKVGVLGVYFRIYKELLPVAGGERGYLYRFPEPVSNLDTKLSRTCDGGLSECINEILLTIQSSHRWLYPSKSRSRAEIELSSAVLKGIITDNLLTTEISATQILCFLALRRNPVFEQIPFCRYRLENNSTKKLKITWPGHLLQKSPQLIDELYGAPYQCAYESFCPDPCCHGVQASSPLFISRKCALNKCLHKDRCRIEPAFNDDFMAMRENKWNVSCPCGKGLMYRPDIESCVHSDLCSEFRRCPATFDCINTIADPGYKCICQLGYIKNNLGQCIPIGMSSSNWHGFAFSEPHPQASSPVLVLLPFSIAFIISFS</sequence>
<dbReference type="EMBL" id="JARK01001650">
    <property type="protein sequence ID" value="EYB84578.1"/>
    <property type="molecule type" value="Genomic_DNA"/>
</dbReference>
<keyword evidence="1" id="KW-0732">Signal</keyword>
<proteinExistence type="predicted"/>
<dbReference type="OrthoDB" id="5985519at2759"/>
<organism evidence="3 4">
    <name type="scientific">Ancylostoma ceylanicum</name>
    <dbReference type="NCBI Taxonomy" id="53326"/>
    <lineage>
        <taxon>Eukaryota</taxon>
        <taxon>Metazoa</taxon>
        <taxon>Ecdysozoa</taxon>
        <taxon>Nematoda</taxon>
        <taxon>Chromadorea</taxon>
        <taxon>Rhabditida</taxon>
        <taxon>Rhabditina</taxon>
        <taxon>Rhabditomorpha</taxon>
        <taxon>Strongyloidea</taxon>
        <taxon>Ancylostomatidae</taxon>
        <taxon>Ancylostomatinae</taxon>
        <taxon>Ancylostoma</taxon>
    </lineage>
</organism>
<evidence type="ECO:0000259" key="2">
    <source>
        <dbReference type="PROSITE" id="PS01186"/>
    </source>
</evidence>
<dbReference type="PROSITE" id="PS01186">
    <property type="entry name" value="EGF_2"/>
    <property type="match status" value="1"/>
</dbReference>
<feature type="domain" description="EGF-like" evidence="2">
    <location>
        <begin position="316"/>
        <end position="330"/>
    </location>
</feature>
<dbReference type="Proteomes" id="UP000024635">
    <property type="component" value="Unassembled WGS sequence"/>
</dbReference>
<dbReference type="InterPro" id="IPR000742">
    <property type="entry name" value="EGF"/>
</dbReference>
<reference evidence="4" key="1">
    <citation type="journal article" date="2015" name="Nat. Genet.">
        <title>The genome and transcriptome of the zoonotic hookworm Ancylostoma ceylanicum identify infection-specific gene families.</title>
        <authorList>
            <person name="Schwarz E.M."/>
            <person name="Hu Y."/>
            <person name="Antoshechkin I."/>
            <person name="Miller M.M."/>
            <person name="Sternberg P.W."/>
            <person name="Aroian R.V."/>
        </authorList>
    </citation>
    <scope>NUCLEOTIDE SEQUENCE</scope>
    <source>
        <strain evidence="4">HY135</strain>
    </source>
</reference>
<keyword evidence="4" id="KW-1185">Reference proteome</keyword>
<accession>A0A016S1U8</accession>
<evidence type="ECO:0000256" key="1">
    <source>
        <dbReference type="SAM" id="SignalP"/>
    </source>
</evidence>
<evidence type="ECO:0000313" key="3">
    <source>
        <dbReference type="EMBL" id="EYB84578.1"/>
    </source>
</evidence>
<dbReference type="STRING" id="53326.A0A016S1U8"/>
<protein>
    <recommendedName>
        <fullName evidence="2">EGF-like domain-containing protein</fullName>
    </recommendedName>
</protein>
<name>A0A016S1U8_9BILA</name>
<gene>
    <name evidence="3" type="primary">Acey_s0314.g2241</name>
    <name evidence="3" type="synonym">Acey-F40F11.4</name>
    <name evidence="3" type="ORF">Y032_0314g2241</name>
</gene>
<evidence type="ECO:0000313" key="4">
    <source>
        <dbReference type="Proteomes" id="UP000024635"/>
    </source>
</evidence>
<feature type="chain" id="PRO_5001486007" description="EGF-like domain-containing protein" evidence="1">
    <location>
        <begin position="19"/>
        <end position="371"/>
    </location>
</feature>